<dbReference type="InterPro" id="IPR017853">
    <property type="entry name" value="GH"/>
</dbReference>
<dbReference type="GO" id="GO:0008061">
    <property type="term" value="F:chitin binding"/>
    <property type="evidence" value="ECO:0007669"/>
    <property type="project" value="InterPro"/>
</dbReference>
<dbReference type="EMBL" id="GL379855">
    <property type="protein sequence ID" value="EGT56290.1"/>
    <property type="molecule type" value="Genomic_DNA"/>
</dbReference>
<dbReference type="Gene3D" id="3.10.50.10">
    <property type="match status" value="1"/>
</dbReference>
<reference evidence="3" key="1">
    <citation type="submission" date="2011-07" db="EMBL/GenBank/DDBJ databases">
        <authorList>
            <consortium name="Caenorhabditis brenneri Sequencing and Analysis Consortium"/>
            <person name="Wilson R.K."/>
        </authorList>
    </citation>
    <scope>NUCLEOTIDE SEQUENCE [LARGE SCALE GENOMIC DNA]</scope>
    <source>
        <strain evidence="3">PB2801</strain>
    </source>
</reference>
<dbReference type="SMART" id="SM00636">
    <property type="entry name" value="Glyco_18"/>
    <property type="match status" value="1"/>
</dbReference>
<keyword evidence="3" id="KW-1185">Reference proteome</keyword>
<dbReference type="InterPro" id="IPR029070">
    <property type="entry name" value="Chitinase_insertion_sf"/>
</dbReference>
<dbReference type="PANTHER" id="PTHR46073">
    <property type="entry name" value="CHITINASE"/>
    <property type="match status" value="1"/>
</dbReference>
<dbReference type="Proteomes" id="UP000008068">
    <property type="component" value="Unassembled WGS sequence"/>
</dbReference>
<dbReference type="HOGENOM" id="CLU_858502_0_0_1"/>
<gene>
    <name evidence="2" type="ORF">CAEBREN_29955</name>
</gene>
<dbReference type="InterPro" id="IPR011583">
    <property type="entry name" value="Chitinase_II/V-like_cat"/>
</dbReference>
<dbReference type="OrthoDB" id="5797126at2759"/>
<evidence type="ECO:0000313" key="2">
    <source>
        <dbReference type="EMBL" id="EGT56290.1"/>
    </source>
</evidence>
<dbReference type="PANTHER" id="PTHR46073:SF11">
    <property type="entry name" value="GH18 DOMAIN-CONTAINING PROTEIN"/>
    <property type="match status" value="1"/>
</dbReference>
<organism evidence="3">
    <name type="scientific">Caenorhabditis brenneri</name>
    <name type="common">Nematode worm</name>
    <dbReference type="NCBI Taxonomy" id="135651"/>
    <lineage>
        <taxon>Eukaryota</taxon>
        <taxon>Metazoa</taxon>
        <taxon>Ecdysozoa</taxon>
        <taxon>Nematoda</taxon>
        <taxon>Chromadorea</taxon>
        <taxon>Rhabditida</taxon>
        <taxon>Rhabditina</taxon>
        <taxon>Rhabditomorpha</taxon>
        <taxon>Rhabditoidea</taxon>
        <taxon>Rhabditidae</taxon>
        <taxon>Peloderinae</taxon>
        <taxon>Caenorhabditis</taxon>
    </lineage>
</organism>
<dbReference type="Pfam" id="PF00704">
    <property type="entry name" value="Glyco_hydro_18"/>
    <property type="match status" value="1"/>
</dbReference>
<dbReference type="InParanoid" id="G0NAH0"/>
<dbReference type="STRING" id="135651.G0NAH0"/>
<dbReference type="Gene3D" id="3.20.20.80">
    <property type="entry name" value="Glycosidases"/>
    <property type="match status" value="2"/>
</dbReference>
<protein>
    <recommendedName>
        <fullName evidence="1">GH18 domain-containing protein</fullName>
    </recommendedName>
</protein>
<dbReference type="SUPFAM" id="SSF51445">
    <property type="entry name" value="(Trans)glycosidases"/>
    <property type="match status" value="1"/>
</dbReference>
<evidence type="ECO:0000313" key="3">
    <source>
        <dbReference type="Proteomes" id="UP000008068"/>
    </source>
</evidence>
<feature type="domain" description="GH18" evidence="1">
    <location>
        <begin position="1"/>
        <end position="308"/>
    </location>
</feature>
<dbReference type="GO" id="GO:0005975">
    <property type="term" value="P:carbohydrate metabolic process"/>
    <property type="evidence" value="ECO:0007669"/>
    <property type="project" value="InterPro"/>
</dbReference>
<evidence type="ECO:0000259" key="1">
    <source>
        <dbReference type="PROSITE" id="PS51910"/>
    </source>
</evidence>
<dbReference type="InterPro" id="IPR001223">
    <property type="entry name" value="Glyco_hydro18_cat"/>
</dbReference>
<name>G0NAH0_CAEBE</name>
<proteinExistence type="predicted"/>
<dbReference type="eggNOG" id="KOG2806">
    <property type="taxonomic scope" value="Eukaryota"/>
</dbReference>
<dbReference type="AlphaFoldDB" id="G0NAH0"/>
<accession>G0NAH0</accession>
<dbReference type="PROSITE" id="PS51910">
    <property type="entry name" value="GH18_2"/>
    <property type="match status" value="1"/>
</dbReference>
<sequence>MASENNYTGWESMEINRRQLSKLTHIVFAFLRVDLDGSIHFNSDYAKQRDFIESVILFIKENRAYGVDIAWKWPDASDKWNYVIFLKELRNALNNEDENFLLSIIAPPIDVGDWEFGFEMEEILRYVDFVNINSMDYYGAWEDQWGTPTGPSSPLYYGIEQRKTFNVYWTLKYYVCKYEQLEKYNIAIPFYGSVWKNVRDPIDPNYEIWRNVEFVNGKPEGKAYMSRRTMEEEGWKTKPSSWDEQTQSSYIWNQENRTFLAFETERSIEAKTTFVTDMNLGGVWIWSLDMDDNRISLLNDVATHEFCFSGKTEASVMYKC</sequence>